<dbReference type="InterPro" id="IPR002020">
    <property type="entry name" value="Citrate_synthase"/>
</dbReference>
<comment type="similarity">
    <text evidence="2">Belongs to the citrate synthase family.</text>
</comment>
<dbReference type="InterPro" id="IPR041657">
    <property type="entry name" value="HTH_17"/>
</dbReference>
<sequence>MTETAGEWIDAARAAERLGVKPATLYAYVSRGVLRRRRSPDGRRSLFDPAEIEELARRGRPRRPPGASELVIESRVTALGDDRPYYRGRDALDLAGSHDFEAVAEWLWAGEPSSAGGDAWRPSPQAVAVARAAQSGLPGETLPLDRLQVITTALAAADPVRLVLDAPAVVALGRRLIAGMVESLPAAGGDADPPGGASIAARLWTRLTPQEPRPATVRALNAALVLLADHELASSTLAARIAASVRADPYAVVTAGLGAAGGGLHGGASLGAEAFLAEIPAPERAARVIGERLRRGEGVPGFGHRVYRVRDGRAGCLLDLVRAAAPDHERLAVAETVLAEARGRGLPGVNVDFALATLGAVTGMGRGAGEAIFAVARTAGWLAHALEEYARGTPLRPRAIYTGRPRDV</sequence>
<dbReference type="Pfam" id="PF12728">
    <property type="entry name" value="HTH_17"/>
    <property type="match status" value="1"/>
</dbReference>
<protein>
    <recommendedName>
        <fullName evidence="3">citrate synthase (unknown stereospecificity)</fullName>
        <ecNumber evidence="3">2.3.3.16</ecNumber>
    </recommendedName>
</protein>
<dbReference type="EC" id="2.3.3.16" evidence="3"/>
<dbReference type="Pfam" id="PF00285">
    <property type="entry name" value="Citrate_synt"/>
    <property type="match status" value="1"/>
</dbReference>
<dbReference type="InterPro" id="IPR009061">
    <property type="entry name" value="DNA-bd_dom_put_sf"/>
</dbReference>
<dbReference type="EMBL" id="BAABHK010000006">
    <property type="protein sequence ID" value="GAA4629163.1"/>
    <property type="molecule type" value="Genomic_DNA"/>
</dbReference>
<dbReference type="PANTHER" id="PTHR11739">
    <property type="entry name" value="CITRATE SYNTHASE"/>
    <property type="match status" value="1"/>
</dbReference>
<comment type="pathway">
    <text evidence="1">Carbohydrate metabolism; tricarboxylic acid cycle.</text>
</comment>
<dbReference type="RefSeq" id="WP_345433274.1">
    <property type="nucleotide sequence ID" value="NZ_BAABHK010000006.1"/>
</dbReference>
<feature type="domain" description="Helix-turn-helix" evidence="5">
    <location>
        <begin position="10"/>
        <end position="59"/>
    </location>
</feature>
<name>A0ABP8UEH8_9ACTN</name>
<dbReference type="SUPFAM" id="SSF48256">
    <property type="entry name" value="Citrate synthase"/>
    <property type="match status" value="1"/>
</dbReference>
<evidence type="ECO:0000313" key="7">
    <source>
        <dbReference type="Proteomes" id="UP001501442"/>
    </source>
</evidence>
<dbReference type="Proteomes" id="UP001501442">
    <property type="component" value="Unassembled WGS sequence"/>
</dbReference>
<dbReference type="Gene3D" id="1.10.230.10">
    <property type="entry name" value="Cytochrome P450-Terp, domain 2"/>
    <property type="match status" value="1"/>
</dbReference>
<gene>
    <name evidence="6" type="ORF">GCM10023196_048730</name>
</gene>
<dbReference type="InterPro" id="IPR036969">
    <property type="entry name" value="Citrate_synthase_sf"/>
</dbReference>
<organism evidence="6 7">
    <name type="scientific">Actinoallomurus vinaceus</name>
    <dbReference type="NCBI Taxonomy" id="1080074"/>
    <lineage>
        <taxon>Bacteria</taxon>
        <taxon>Bacillati</taxon>
        <taxon>Actinomycetota</taxon>
        <taxon>Actinomycetes</taxon>
        <taxon>Streptosporangiales</taxon>
        <taxon>Thermomonosporaceae</taxon>
        <taxon>Actinoallomurus</taxon>
    </lineage>
</organism>
<keyword evidence="7" id="KW-1185">Reference proteome</keyword>
<dbReference type="PRINTS" id="PR00143">
    <property type="entry name" value="CITRTSNTHASE"/>
</dbReference>
<dbReference type="Gene3D" id="1.10.580.10">
    <property type="entry name" value="Citrate Synthase, domain 1"/>
    <property type="match status" value="1"/>
</dbReference>
<accession>A0ABP8UEH8</accession>
<dbReference type="PANTHER" id="PTHR11739:SF4">
    <property type="entry name" value="CITRATE SYNTHASE, PEROXISOMAL"/>
    <property type="match status" value="1"/>
</dbReference>
<dbReference type="InterPro" id="IPR016142">
    <property type="entry name" value="Citrate_synth-like_lrg_a-sub"/>
</dbReference>
<evidence type="ECO:0000256" key="1">
    <source>
        <dbReference type="ARBA" id="ARBA00005163"/>
    </source>
</evidence>
<evidence type="ECO:0000259" key="5">
    <source>
        <dbReference type="Pfam" id="PF12728"/>
    </source>
</evidence>
<evidence type="ECO:0000256" key="2">
    <source>
        <dbReference type="ARBA" id="ARBA00010566"/>
    </source>
</evidence>
<proteinExistence type="inferred from homology"/>
<evidence type="ECO:0000313" key="6">
    <source>
        <dbReference type="EMBL" id="GAA4629163.1"/>
    </source>
</evidence>
<reference evidence="7" key="1">
    <citation type="journal article" date="2019" name="Int. J. Syst. Evol. Microbiol.">
        <title>The Global Catalogue of Microorganisms (GCM) 10K type strain sequencing project: providing services to taxonomists for standard genome sequencing and annotation.</title>
        <authorList>
            <consortium name="The Broad Institute Genomics Platform"/>
            <consortium name="The Broad Institute Genome Sequencing Center for Infectious Disease"/>
            <person name="Wu L."/>
            <person name="Ma J."/>
        </authorList>
    </citation>
    <scope>NUCLEOTIDE SEQUENCE [LARGE SCALE GENOMIC DNA]</scope>
    <source>
        <strain evidence="7">JCM 17939</strain>
    </source>
</reference>
<evidence type="ECO:0000256" key="4">
    <source>
        <dbReference type="ARBA" id="ARBA00022679"/>
    </source>
</evidence>
<dbReference type="Gene3D" id="1.10.1660.10">
    <property type="match status" value="1"/>
</dbReference>
<keyword evidence="4" id="KW-0808">Transferase</keyword>
<dbReference type="SUPFAM" id="SSF46955">
    <property type="entry name" value="Putative DNA-binding domain"/>
    <property type="match status" value="1"/>
</dbReference>
<evidence type="ECO:0000256" key="3">
    <source>
        <dbReference type="ARBA" id="ARBA00012972"/>
    </source>
</evidence>
<dbReference type="InterPro" id="IPR016143">
    <property type="entry name" value="Citrate_synth-like_sm_a-sub"/>
</dbReference>
<comment type="caution">
    <text evidence="6">The sequence shown here is derived from an EMBL/GenBank/DDBJ whole genome shotgun (WGS) entry which is preliminary data.</text>
</comment>